<name>A0AAE3WD08_9RHOB</name>
<keyword evidence="1" id="KW-0547">Nucleotide-binding</keyword>
<dbReference type="Proteomes" id="UP001226762">
    <property type="component" value="Unassembled WGS sequence"/>
</dbReference>
<dbReference type="AlphaFoldDB" id="A0AAE3WD08"/>
<dbReference type="PANTHER" id="PTHR34784">
    <property type="entry name" value="50S RIBOSOMAL PROTEIN L34"/>
    <property type="match status" value="1"/>
</dbReference>
<dbReference type="Gene3D" id="3.30.1330.20">
    <property type="entry name" value="Tubulin/FtsZ, C-terminal domain"/>
    <property type="match status" value="1"/>
</dbReference>
<keyword evidence="2" id="KW-0342">GTP-binding</keyword>
<dbReference type="GO" id="GO:0005525">
    <property type="term" value="F:GTP binding"/>
    <property type="evidence" value="ECO:0007669"/>
    <property type="project" value="UniProtKB-KW"/>
</dbReference>
<dbReference type="RefSeq" id="WP_306735970.1">
    <property type="nucleotide sequence ID" value="NZ_JANHAX010000003.1"/>
</dbReference>
<protein>
    <submittedName>
        <fullName evidence="3">Lin0512 family protein</fullName>
    </submittedName>
</protein>
<gene>
    <name evidence="3" type="ORF">NO357_12395</name>
</gene>
<dbReference type="NCBIfam" id="TIGR02058">
    <property type="entry name" value="lin0512_fam"/>
    <property type="match status" value="1"/>
</dbReference>
<dbReference type="EMBL" id="JANHAX010000003">
    <property type="protein sequence ID" value="MDQ2090701.1"/>
    <property type="molecule type" value="Genomic_DNA"/>
</dbReference>
<accession>A0AAE3WD08</accession>
<evidence type="ECO:0000313" key="3">
    <source>
        <dbReference type="EMBL" id="MDQ2090701.1"/>
    </source>
</evidence>
<reference evidence="3" key="2">
    <citation type="submission" date="2023-02" db="EMBL/GenBank/DDBJ databases">
        <title>'Rhodoalgimonas zhirmunskyi' gen. nov., isolated from a red alga.</title>
        <authorList>
            <person name="Nedashkovskaya O.I."/>
            <person name="Otstavnykh N.Y."/>
            <person name="Bystritskaya E.P."/>
            <person name="Balabanova L.A."/>
            <person name="Isaeva M.P."/>
        </authorList>
    </citation>
    <scope>NUCLEOTIDE SEQUENCE</scope>
    <source>
        <strain evidence="3">KCTC 52189</strain>
    </source>
</reference>
<organism evidence="3 4">
    <name type="scientific">Marimonas arenosa</name>
    <dbReference type="NCBI Taxonomy" id="1795305"/>
    <lineage>
        <taxon>Bacteria</taxon>
        <taxon>Pseudomonadati</taxon>
        <taxon>Pseudomonadota</taxon>
        <taxon>Alphaproteobacteria</taxon>
        <taxon>Rhodobacterales</taxon>
        <taxon>Paracoccaceae</taxon>
        <taxon>Marimonas</taxon>
    </lineage>
</organism>
<keyword evidence="4" id="KW-1185">Reference proteome</keyword>
<sequence length="121" mass="12810">MTDQRFIIEMGMGTDLHGRDYTKAARRAVENALRRSSLHILGLPGLDRAALRVKVTIGVQAPDRVDVDAICACLPHGSPEVMITRGGLDVTHPETGDTAAIASAAIEAFLPPQSGMVPPPS</sequence>
<dbReference type="InterPro" id="IPR011719">
    <property type="entry name" value="CHP02058"/>
</dbReference>
<evidence type="ECO:0000313" key="4">
    <source>
        <dbReference type="Proteomes" id="UP001226762"/>
    </source>
</evidence>
<dbReference type="InterPro" id="IPR037103">
    <property type="entry name" value="Tubulin/FtsZ-like_C"/>
</dbReference>
<comment type="caution">
    <text evidence="3">The sequence shown here is derived from an EMBL/GenBank/DDBJ whole genome shotgun (WGS) entry which is preliminary data.</text>
</comment>
<evidence type="ECO:0000256" key="2">
    <source>
        <dbReference type="ARBA" id="ARBA00023134"/>
    </source>
</evidence>
<reference evidence="3" key="1">
    <citation type="submission" date="2022-07" db="EMBL/GenBank/DDBJ databases">
        <authorList>
            <person name="Otstavnykh N."/>
            <person name="Isaeva M."/>
            <person name="Bystritskaya E."/>
        </authorList>
    </citation>
    <scope>NUCLEOTIDE SEQUENCE</scope>
    <source>
        <strain evidence="3">KCTC 52189</strain>
    </source>
</reference>
<proteinExistence type="predicted"/>
<dbReference type="Pfam" id="PF09585">
    <property type="entry name" value="Lin0512_fam"/>
    <property type="match status" value="1"/>
</dbReference>
<dbReference type="PANTHER" id="PTHR34784:SF1">
    <property type="entry name" value="50S RIBOSOMAL PROTEIN L34"/>
    <property type="match status" value="1"/>
</dbReference>
<evidence type="ECO:0000256" key="1">
    <source>
        <dbReference type="ARBA" id="ARBA00022741"/>
    </source>
</evidence>